<dbReference type="Proteomes" id="UP001056681">
    <property type="component" value="Chromosome"/>
</dbReference>
<protein>
    <submittedName>
        <fullName evidence="4">Filamentous hemagglutinin family protein</fullName>
    </submittedName>
</protein>
<feature type="compositionally biased region" description="Basic and acidic residues" evidence="1">
    <location>
        <begin position="769"/>
        <end position="781"/>
    </location>
</feature>
<dbReference type="PANTHER" id="PTHR12338:SF5">
    <property type="entry name" value="ANTIGEN 43-RELATED"/>
    <property type="match status" value="1"/>
</dbReference>
<sequence>MIARTQPSVRSRAASAIPRPALRRRAICQVIALCLFGGTAHAATPPAFSPGWFATKQPGTTQPVATPPTGAPGANGGNVYTPGNVMLQQRVQQSIANLDAAAQAVAAQMSAQKSAQAAAQALASNVPNGLATGGLKVDSRVSVDPSLWQNANAPTQSVAGDQTTVEIKQTKSKAILSWESFNVGRGTTVHFDQTGGNQTGGSNQWIALNRVNDPSGKPSEILGQIKAEGTVYLLNRNGMIFGGGAQVDTHSLIASSLDLFTNDVAKSNAFFMKYGIGATQDPEHILPTDDVTFLTSGSVEGYADATRGAVTVEKGASLSGTKDGFVVLSAPTVSQAGRIVADDGQVVLAAAPALVAVQTLAGNLKVAPSSRFSAFAPPKGIVENTGLIQARRGSIQWLADEAHQDGVVVTSTSLSHPGSLQFDSLRNPAGSTITFDAGSVTTVLPEKDGETTSSSQEADKAFQTSRVDVNVSARMESGSLMEVPAGNVTFAADAYLAGGSIVDVSGLANVTLPMSALLVTIPRIGLNELADSPLLRNSPLFAAKNVVIDSTQSGTRPDGVEWVGSPVLNAAGYVANMPRTVDQLMINAGSVTFKASAIVRTGAQLRLEGGFINYLPGVIDAPRLQGADGLLYDIASADPNVAYVGFAGTYTRDHARWGVTEDFTTSPLMANVGRFDPGFIKGGDAGTLSFQPSAKEDIVIDGDLSAHAYAGREQVRTGALPLAGTLSILAVDPTIGSPSDFLKPADAINYVIQRDARPIESYVPDFDEDTKLPSRGDRPGDPSDPLWWRPLSTAMIENGGFRRLRLSTNGTVLLSDDADLQLPDGGEVDITAGAVDVQGTITTHGGTINLISVPTGANAPSQNYVQAVLHVGPQGVLDTSGRWINDSGRAADALQGDAWIDGGSVSLSTWQGVDSLKGTDDTANIVLDAGSIIDVSGGGYVSPQGVLAMNGALPRGRGGDVTLQTHVESGLFSYFGYASPNDLRGGAIQLDGTLIGEGFSGGGALTLHAPAIQIGGTPAPLDDASMLYLDTGLFRSLGFSRYALIADTDASVAAGASVIVDPRTMVADQQALLTLPSATGLLGTAGQPANVGPGEADAYQRYLHRQNGDGISIQAGLYQNWRQVTGPSVFSSVTGTVDIGDGAHVEVGAGETIALAGAGHVVVKGSLVARGGSITLDNIGYALGFNGKAYANRSLWLGPDAVLDASGISLRDPTAGVLPGVGGVLAQRRTGVVLAGGNVALTSDRDLVAEQGARIALGGASNTFDLPTDGRRAGLDTTFYAPSSVWSDAGALTIEAGTGFYFDGTIDAHGGAPLARGGTLNIGAHTALDRNLGIQQLIVTQDGTRVPSASDPYGAALGQNDGADLRFAIDRLDDSGIDALTIGTLGAKSDVVFAGDVDVQVGRSIQIDARHVAAFDADERKATFDNNATTNGGHVMLAAPYISIVGTDTRTTPGASVGTGSLDVAANFVDIGGHVNLSGFERASFVSTGDLRLALDGDQPLFPQTGWLFTTGDLDVTASRVYPATGYRFLIDAYNPTGETTVAFHPAAVTDTSTPLSAGGTLAVGADHVVQGGNLWVPSGAIALGTDDPAATIAALGLSSSMPLSVAKDVHLAAGSVTSVSLDGAVVPYGTTEDGKDWHFDSEAASSPNIVDAPPEKSISMAAGNVAIDSGANVDLSGGGHVQAVEWVPGTGGSRDVLAQSHTDFSNSQTGTQVSQYADGRPVYAIVPGYRAPLSAQDAALEKGAGAGPQVGQGVYLSGVPGLPDGVYTLLPARYATLPGAYRVVQDTSVTDAVVGRVVKAPDGTQIAGGYFADTLTGARDARASAFMLQSAQVWGQYSEYAVTSADTFFANQAARNGDVAPRLGKDAGRLSVAASQALTLGATLDAAPAAGGRGSQVDIAGDAIQITGAGDTALDGYLHVAADELSQLGAGSLLIGGNRTSTAQGDIVDVKADRVLLSNDAAHPLQGSEIILVARGEGGVTLGDGSLLRATATASDDTASAPLLLGQLATDTVPGISGDGSLLRVSGRDPSRIVRKNITGLDGSAGTPGGYLTIGAGAIIDAAGSLSMDATGQTQLAADATLRATDIDITAGRIALAGDNGDSTSSAGTLLIGPRVLAQFANSESTTLRARQSIDLLGDASLRVANDLILSTPGLNSDGGQASLAARSLTLENDTGASTTRAAAGDGALRVETNRFQWGDGNIATHGLSRLDVDATTGTILSGKGTLDLADADLTLTTPRVSVDNGADVRLVTTGAAQLTRGGQADGAAATTVGGTFDIQAGSLAWNTELVSHGGTVRLHATTGDVTVGDGASIDASGLSLPFNDTAVRVPGGTVQLTADAGGILLAQGTTVDVSGASDGGNAGTVRVTAGAGAATVLGRLLGTAADGYLGGTLAVDTFSAFDLGSLASRATAGGFDGSLSVHTRQGDLSLAAGDTLHAHLVHLTADGGDVSVAGAIDGSGTFGGTIDLFGAKGVDIDGRLDTSASSAGHRGGDITLGTSGVTDGTLDPTYGYQVVQTGDAGHIRLGAQARVIQGGDAGAGELHLRVPLLADGDVPVSIAPSVDLSHTASTTLEAYAVWDTSDASADPSKHFDGMIDAAGWFQADPTTGRPVLVAGTFSDDAGNVMPGPDMSNDAQVRDYLARYRFTPSAANAGHATFYGYVNGDPSQGAGTLMHFVQAPGFVFDSRFAGLPNFHVRPGIELRNSGTAIDGGDISILTNWNLGAATRDTDGNLHPVFRYGTATEAPILTLRAAHDLDIRASVTDGFLQLGNAGGSAGGPPVPTTWEEASAGWQALLDTGLGVDGFPNLFSAPTEFTSGDPVAINDYYTEYVAYTAYLLSELPGAPGYRPVDAITYGLGFGFVMSVPDAPAPLPTPTNLNQYLPYLAAYPDYLNQSIALTGFVDTLSVPDVMQPLLAPPTTLDAIDRSAPVDNSPSPLAVTKNPLPLLSATLAGGNSSSYRFVAGADTLSVDPLALAPSHTGDVMLGGHTEFTDTATGRVIVAPTLVRTGTGDIDIAASGDIRWTDDRAPAAIYAAGAPADGTATDAGVNLLRPSQIDGLVTSAAPEMVVNGAVNPDQGGHVSLHAGGDIVALQNTVDETGDITGTAGTSTAQYWWQWMQVNNTADRSSINFGSFDQGVMSVGGDVNVSAGGDVRQLSVSLPTTWTITSDASGDRTLRTIGGGDLSVAAGGDILSGSYFVAKGDGDIRAGGSIGADFSVPYTTAAGKESTMPVSTLIAMQDARVDVAAGGSVSLGGVFNPSWLDDGGVDALAPTGHADGQSYSTRSRLSVTAFAGDLTYGDLVSPLTLFTPGLTADVPVESAGDILPATVSLVAANGNLDLRAAGELFPSADGNLTLLARDSVRFDMPAGGDTGSRFVWGQIDAPLSSLPSPLYLDPLTLSDGSPATRVRQQGYLADALFGTLADQQFLHAPTPWHANDADPVRVYALDGDILNGTGGGMGGVFLMPSKVARVEAGRDIVDLAYVGQQVHGSDISVIRAGRDIYDTPLSVRFLQTGGVEEPWSILPVILQGGSGYLSVEAGRDLGRFASQTEFYALPNTRSATYKTLQQPGTPSFMTGIDSTGNTLNPFLGPDGASIYAAFGVGPGIDQAAFIATYVDPTASRPAGLDDGAASLVAFVESYDAGLGLDTGLIADAVKPSYSVEQAWARLQQLPDDAKALFTQDSLFRILAQVGKDYNDDASPFKGQYARGYAAINTLFPASLGYTANGLDGGSNGAQARVSTGDLDMRGSTIQTQRGGNVSILGPGGDALLGGTSAPPPATDSAGNVLDGPNTQGVLTLRQGGISMFTDGSTLLAQSRVFTEQGGDVTIWSSNGDINAGKGAKTTSEIPPVSYLCTTDAWCFQNPAGQVSGAGIATLQTVAGAPEGAVYLMAPRGTVDAGDAGIRVSGNLVIAAAHVANADNVQVKGDAVGLPVVQSVNVGALNAASSAASAATKAAEDVARQQQADARDRQPSVISVQVLGDNPSASVDSARNGAYDPSSPVQVMRRGSANDRLTPAERARLTQ</sequence>
<gene>
    <name evidence="4" type="ORF">IM816_10300</name>
</gene>
<dbReference type="EMBL" id="CP063231">
    <property type="protein sequence ID" value="URL57053.1"/>
    <property type="molecule type" value="Genomic_DNA"/>
</dbReference>
<dbReference type="InterPro" id="IPR011050">
    <property type="entry name" value="Pectin_lyase_fold/virulence"/>
</dbReference>
<organism evidence="4 5">
    <name type="scientific">Luteibacter flocculans</name>
    <dbReference type="NCBI Taxonomy" id="2780091"/>
    <lineage>
        <taxon>Bacteria</taxon>
        <taxon>Pseudomonadati</taxon>
        <taxon>Pseudomonadota</taxon>
        <taxon>Gammaproteobacteria</taxon>
        <taxon>Lysobacterales</taxon>
        <taxon>Rhodanobacteraceae</taxon>
        <taxon>Luteibacter</taxon>
    </lineage>
</organism>
<name>A0ABY4SWH3_9GAMM</name>
<evidence type="ECO:0000256" key="1">
    <source>
        <dbReference type="SAM" id="MobiDB-lite"/>
    </source>
</evidence>
<evidence type="ECO:0000256" key="2">
    <source>
        <dbReference type="SAM" id="SignalP"/>
    </source>
</evidence>
<feature type="compositionally biased region" description="Basic and acidic residues" evidence="1">
    <location>
        <begin position="4016"/>
        <end position="4025"/>
    </location>
</feature>
<feature type="domain" description="Filamentous haemagglutinin FhaB/tRNA nuclease CdiA-like TPS" evidence="3">
    <location>
        <begin position="144"/>
        <end position="263"/>
    </location>
</feature>
<accession>A0ABY4SWH3</accession>
<evidence type="ECO:0000313" key="4">
    <source>
        <dbReference type="EMBL" id="URL57053.1"/>
    </source>
</evidence>
<evidence type="ECO:0000259" key="3">
    <source>
        <dbReference type="SMART" id="SM00912"/>
    </source>
</evidence>
<feature type="chain" id="PRO_5045936031" evidence="2">
    <location>
        <begin position="43"/>
        <end position="4025"/>
    </location>
</feature>
<dbReference type="InterPro" id="IPR021026">
    <property type="entry name" value="Filamn_hemagglutn_DUF3739"/>
</dbReference>
<dbReference type="InterPro" id="IPR008638">
    <property type="entry name" value="FhaB/CdiA-like_TPS"/>
</dbReference>
<dbReference type="Pfam" id="PF12545">
    <property type="entry name" value="DUF3739"/>
    <property type="match status" value="1"/>
</dbReference>
<dbReference type="NCBIfam" id="TIGR01901">
    <property type="entry name" value="adhes_NPXG"/>
    <property type="match status" value="1"/>
</dbReference>
<dbReference type="Pfam" id="PF05860">
    <property type="entry name" value="TPS"/>
    <property type="match status" value="1"/>
</dbReference>
<keyword evidence="5" id="KW-1185">Reference proteome</keyword>
<dbReference type="SUPFAM" id="SSF51126">
    <property type="entry name" value="Pectin lyase-like"/>
    <property type="match status" value="1"/>
</dbReference>
<reference evidence="4" key="1">
    <citation type="submission" date="2020-10" db="EMBL/GenBank/DDBJ databases">
        <title>Whole-genome sequence of Luteibacter sp. EIF3.</title>
        <authorList>
            <person name="Friedrich I."/>
            <person name="Hertel R."/>
            <person name="Daniel R."/>
        </authorList>
    </citation>
    <scope>NUCLEOTIDE SEQUENCE</scope>
    <source>
        <strain evidence="4">EIF3</strain>
    </source>
</reference>
<feature type="region of interest" description="Disordered" evidence="1">
    <location>
        <begin position="764"/>
        <end position="785"/>
    </location>
</feature>
<proteinExistence type="predicted"/>
<feature type="region of interest" description="Disordered" evidence="1">
    <location>
        <begin position="52"/>
        <end position="78"/>
    </location>
</feature>
<feature type="signal peptide" evidence="2">
    <location>
        <begin position="1"/>
        <end position="42"/>
    </location>
</feature>
<dbReference type="Gene3D" id="2.160.20.10">
    <property type="entry name" value="Single-stranded right-handed beta-helix, Pectin lyase-like"/>
    <property type="match status" value="2"/>
</dbReference>
<feature type="region of interest" description="Disordered" evidence="1">
    <location>
        <begin position="3981"/>
        <end position="4025"/>
    </location>
</feature>
<dbReference type="SMART" id="SM00912">
    <property type="entry name" value="Haemagg_act"/>
    <property type="match status" value="1"/>
</dbReference>
<evidence type="ECO:0000313" key="5">
    <source>
        <dbReference type="Proteomes" id="UP001056681"/>
    </source>
</evidence>
<keyword evidence="2" id="KW-0732">Signal</keyword>
<dbReference type="InterPro" id="IPR050909">
    <property type="entry name" value="Bact_Autotransporter_VF"/>
</dbReference>
<dbReference type="PANTHER" id="PTHR12338">
    <property type="entry name" value="AUTOTRANSPORTER"/>
    <property type="match status" value="1"/>
</dbReference>
<dbReference type="InterPro" id="IPR012334">
    <property type="entry name" value="Pectin_lyas_fold"/>
</dbReference>
<dbReference type="RefSeq" id="WP_250338010.1">
    <property type="nucleotide sequence ID" value="NZ_CP063231.1"/>
</dbReference>